<keyword evidence="4" id="KW-1185">Reference proteome</keyword>
<feature type="compositionally biased region" description="Polar residues" evidence="1">
    <location>
        <begin position="505"/>
        <end position="517"/>
    </location>
</feature>
<dbReference type="InterPro" id="IPR025129">
    <property type="entry name" value="DUF4055"/>
</dbReference>
<sequence length="517" mass="57545">MPHAATTVSVDPARRPEINIPKVDTVRPEVTAMLPKWEQMRDILQGEEAIKARTVKYLPMPDNEQDPEQNKKRYEAYVQRAVFVNFTERTLLGLQGQVFAQNPDLKLPKDLEGLLSDADGDGVGLIEQLEQSVGYLLAYGRAGLLTDYPTQDEPITKAQRDAGEVGPKLILFSPFSIINWRHTFYKGRNRLSLVVLSEQYPLEGDGFELNYGQQWRVLRLEDADTPEPKYRIDIYRRVKRDNDPAAPTGAENVGAGEIVLHDTIEPLDYNGNRLSYIPFEFIGSNNNNASPDNPPLHSIGSVNLAHYRNSADYEESCFIVGQPTVWVSGVDENYVKEAWGGKLYLGSRAIVTLPPEGSAGILQAQPNSLPMEAMKDKREQIVALGAKLAEPGKVQRTLGEARLEEATQASVLVNCVRNTQSAYLKGLSYAIQFHGGSLEDLKLVISTDFAISRLEPNERQVLINEWMAGAITTNELRSQLRKAGIAYEPDDSKEIGVPRKGAEDPSQNTTQTKPKDE</sequence>
<dbReference type="Pfam" id="PF13264">
    <property type="entry name" value="DUF4055"/>
    <property type="match status" value="1"/>
</dbReference>
<evidence type="ECO:0000259" key="2">
    <source>
        <dbReference type="Pfam" id="PF13264"/>
    </source>
</evidence>
<accession>A0A0B5A577</accession>
<dbReference type="OrthoDB" id="6443at10239"/>
<reference evidence="3 4" key="1">
    <citation type="submission" date="2014-11" db="EMBL/GenBank/DDBJ databases">
        <title>Characterization and genome comparisons of three Achromobacter phages of the Siphoviridae family.</title>
        <authorList>
            <person name="Dreiseikelmann B."/>
            <person name="Bunk B."/>
            <person name="Rohde M."/>
            <person name="Wittmann J."/>
        </authorList>
    </citation>
    <scope>NUCLEOTIDE SEQUENCE [LARGE SCALE GENOMIC DNA]</scope>
</reference>
<organism evidence="3 4">
    <name type="scientific">Achromobacter phage 83-24</name>
    <dbReference type="NCBI Taxonomy" id="1589747"/>
    <lineage>
        <taxon>Viruses</taxon>
        <taxon>Duplodnaviria</taxon>
        <taxon>Heunggongvirae</taxon>
        <taxon>Uroviricota</taxon>
        <taxon>Caudoviricetes</taxon>
        <taxon>Steinhofvirus</taxon>
        <taxon>Steinhofvirus sv8324</taxon>
    </lineage>
</organism>
<feature type="region of interest" description="Disordered" evidence="1">
    <location>
        <begin position="487"/>
        <end position="517"/>
    </location>
</feature>
<evidence type="ECO:0000313" key="4">
    <source>
        <dbReference type="Proteomes" id="UP000031726"/>
    </source>
</evidence>
<name>A0A0B5A577_9CAUD</name>
<dbReference type="KEGG" id="vg:26628913"/>
<proteinExistence type="predicted"/>
<gene>
    <name evidence="3" type="ORF">JWAP_00007</name>
</gene>
<feature type="compositionally biased region" description="Basic and acidic residues" evidence="1">
    <location>
        <begin position="490"/>
        <end position="503"/>
    </location>
</feature>
<feature type="domain" description="DUF4055" evidence="2">
    <location>
        <begin position="295"/>
        <end position="433"/>
    </location>
</feature>
<dbReference type="GeneID" id="26628913"/>
<dbReference type="EMBL" id="KP202970">
    <property type="protein sequence ID" value="AJD82840.1"/>
    <property type="molecule type" value="Genomic_DNA"/>
</dbReference>
<evidence type="ECO:0000256" key="1">
    <source>
        <dbReference type="SAM" id="MobiDB-lite"/>
    </source>
</evidence>
<dbReference type="Proteomes" id="UP000031726">
    <property type="component" value="Segment"/>
</dbReference>
<dbReference type="RefSeq" id="YP_009201741.1">
    <property type="nucleotide sequence ID" value="NC_028834.1"/>
</dbReference>
<protein>
    <recommendedName>
        <fullName evidence="2">DUF4055 domain-containing protein</fullName>
    </recommendedName>
</protein>
<evidence type="ECO:0000313" key="3">
    <source>
        <dbReference type="EMBL" id="AJD82840.1"/>
    </source>
</evidence>